<feature type="compositionally biased region" description="Polar residues" evidence="1">
    <location>
        <begin position="94"/>
        <end position="108"/>
    </location>
</feature>
<organism evidence="2 3">
    <name type="scientific">Babesia bovis</name>
    <dbReference type="NCBI Taxonomy" id="5865"/>
    <lineage>
        <taxon>Eukaryota</taxon>
        <taxon>Sar</taxon>
        <taxon>Alveolata</taxon>
        <taxon>Apicomplexa</taxon>
        <taxon>Aconoidasida</taxon>
        <taxon>Piroplasmida</taxon>
        <taxon>Babesiidae</taxon>
        <taxon>Babesia</taxon>
    </lineage>
</organism>
<dbReference type="InParanoid" id="A7ARG3"/>
<dbReference type="OMA" id="DAKEHWL"/>
<evidence type="ECO:0000256" key="1">
    <source>
        <dbReference type="SAM" id="MobiDB-lite"/>
    </source>
</evidence>
<evidence type="ECO:0000313" key="3">
    <source>
        <dbReference type="Proteomes" id="UP000002173"/>
    </source>
</evidence>
<feature type="compositionally biased region" description="Low complexity" evidence="1">
    <location>
        <begin position="82"/>
        <end position="93"/>
    </location>
</feature>
<evidence type="ECO:0000313" key="2">
    <source>
        <dbReference type="EMBL" id="EDO07132.1"/>
    </source>
</evidence>
<reference evidence="2 3" key="1">
    <citation type="journal article" date="2007" name="PLoS Pathog.">
        <title>Genome sequence of Babesia bovis and comparative analysis of apicomplexan hemoprotozoa.</title>
        <authorList>
            <person name="Brayton K.A."/>
            <person name="Lau A.O.T."/>
            <person name="Herndon D.R."/>
            <person name="Hannick L."/>
            <person name="Kappmeyer L.S."/>
            <person name="Berens S.J."/>
            <person name="Bidwell S.L."/>
            <person name="Brown W.C."/>
            <person name="Crabtree J."/>
            <person name="Fadrosh D."/>
            <person name="Feldblum T."/>
            <person name="Forberger H.A."/>
            <person name="Haas B.J."/>
            <person name="Howell J.M."/>
            <person name="Khouri H."/>
            <person name="Koo H."/>
            <person name="Mann D.J."/>
            <person name="Norimine J."/>
            <person name="Paulsen I.T."/>
            <person name="Radune D."/>
            <person name="Ren Q."/>
            <person name="Smith R.K. Jr."/>
            <person name="Suarez C.E."/>
            <person name="White O."/>
            <person name="Wortman J.R."/>
            <person name="Knowles D.P. Jr."/>
            <person name="McElwain T.F."/>
            <person name="Nene V.M."/>
        </authorList>
    </citation>
    <scope>NUCLEOTIDE SEQUENCE [LARGE SCALE GENOMIC DNA]</scope>
    <source>
        <strain evidence="2">T2Bo</strain>
    </source>
</reference>
<reference evidence="3" key="3">
    <citation type="journal article" date="2021" name="Int. J. Parasitol.">
        <title>Comparative analysis of gene expression between Babesia bovis blood stages and kinetes allowed by improved genome annotation.</title>
        <authorList>
            <person name="Ueti M.W."/>
            <person name="Johnson W.C."/>
            <person name="Kappmeyer L.S."/>
            <person name="Herndon D.R."/>
            <person name="Mousel M.R."/>
            <person name="Reif K.E."/>
            <person name="Taus N.S."/>
            <person name="Ifeonu O.O."/>
            <person name="Silva J.C."/>
            <person name="Suarez C.E."/>
            <person name="Brayton K.A."/>
        </authorList>
    </citation>
    <scope>NUCLEOTIDE SEQUENCE [LARGE SCALE GENOMIC DNA]</scope>
</reference>
<proteinExistence type="predicted"/>
<dbReference type="AlphaFoldDB" id="A7ARG3"/>
<sequence>MYLHLTYILLKLIQDADSFNYRNSVSISLYNARVPPQHFWHGKHFGDSIGIDTRRSTSRLYVIDGNDIHNLDKNENIEESSEGSSSPGDTSEPLPSSISQPQDDSTATNETNIDIQSFMSRFGDLGSTSPGDGERNIKISRKLWKVLMGLILYREKYGDFMVNPSFRFDDSDAPKLKGYCLGLELSSLMETTKLKDTDIKLYNKIMEYREGNPDEYTREDILQAPRLLWLIGFPTTTYLKEQADGDSDSIAVKGMGFRIPNPIKKRKPKFGDEDYEENQEEPEPIRDVKRIILGYFEDKYIHQRDILDHRKVQTLPEPSNRAKIRPGLLKGIVAKLLEMKQTKSSTVLTRSPTRDETEGGYHYAFYHWSFEDVVECMVLFNDMYMDYNRELLMESEKNGTPFNPVTYNTIKPEWYVPSDDLWPSKLHGFPLGLWLDKFRKGDIDAKEHWLRRDILDYLQFDWGDGMDYMSFTWDKLVKGLIWYINMKGHPIMDMPPHLVIPNTEIVAKWGKPEEIHGLRIGHLFYSALDQLPMIKRFYPKRLEFLDDMGIDYLDPDDIELGYRPVPHQRYTPTSPYIRFSKDGKYIKE</sequence>
<dbReference type="RefSeq" id="XP_001610700.1">
    <property type="nucleotide sequence ID" value="XM_001610650.1"/>
</dbReference>
<dbReference type="KEGG" id="bbo:BBOV_IV007780"/>
<dbReference type="EMBL" id="AAXT01000002">
    <property type="protein sequence ID" value="EDO07132.1"/>
    <property type="molecule type" value="Genomic_DNA"/>
</dbReference>
<protein>
    <submittedName>
        <fullName evidence="2">Uncharacterized protein</fullName>
    </submittedName>
</protein>
<dbReference type="GeneID" id="5478934"/>
<accession>A7ARG3</accession>
<comment type="caution">
    <text evidence="2">The sequence shown here is derived from an EMBL/GenBank/DDBJ whole genome shotgun (WGS) entry which is preliminary data.</text>
</comment>
<dbReference type="STRING" id="5865.A7ARG3"/>
<gene>
    <name evidence="2" type="ORF">BBOV_IV007780</name>
</gene>
<name>A7ARG3_BABBO</name>
<reference evidence="3" key="2">
    <citation type="journal article" date="2020" name="Data Brief">
        <title>Transcriptome dataset of Babesia bovis life stages within vertebrate and invertebrate hosts.</title>
        <authorList>
            <person name="Ueti M.W."/>
            <person name="Johnson W.C."/>
            <person name="Kappmeyer L.S."/>
            <person name="Herndon D.R."/>
            <person name="Mousel M.R."/>
            <person name="Reif K.E."/>
            <person name="Taus N.S."/>
            <person name="Ifeonu O.O."/>
            <person name="Silva J.C."/>
            <person name="Suarez C.E."/>
            <person name="Brayton K.A."/>
        </authorList>
    </citation>
    <scope>NUCLEOTIDE SEQUENCE [LARGE SCALE GENOMIC DNA]</scope>
</reference>
<dbReference type="VEuPathDB" id="PiroplasmaDB:BBOV_IV007780"/>
<dbReference type="Proteomes" id="UP000002173">
    <property type="component" value="Unassembled WGS sequence"/>
</dbReference>
<dbReference type="eggNOG" id="ENOG502QZT9">
    <property type="taxonomic scope" value="Eukaryota"/>
</dbReference>
<feature type="region of interest" description="Disordered" evidence="1">
    <location>
        <begin position="72"/>
        <end position="108"/>
    </location>
</feature>
<keyword evidence="3" id="KW-1185">Reference proteome</keyword>